<dbReference type="Gene3D" id="2.60.40.2610">
    <property type="entry name" value="Outer membrane usher protein FimD, plug domain"/>
    <property type="match status" value="1"/>
</dbReference>
<comment type="caution">
    <text evidence="1">The sequence shown here is derived from an EMBL/GenBank/DDBJ whole genome shotgun (WGS) entry which is preliminary data.</text>
</comment>
<protein>
    <submittedName>
        <fullName evidence="1">Fimbrial assembly protein</fullName>
    </submittedName>
</protein>
<dbReference type="GO" id="GO:0009279">
    <property type="term" value="C:cell outer membrane"/>
    <property type="evidence" value="ECO:0007669"/>
    <property type="project" value="TreeGrafter"/>
</dbReference>
<gene>
    <name evidence="1" type="ORF">C5750_04070</name>
</gene>
<dbReference type="Gene3D" id="2.60.40.3110">
    <property type="match status" value="1"/>
</dbReference>
<dbReference type="GO" id="GO:0009297">
    <property type="term" value="P:pilus assembly"/>
    <property type="evidence" value="ECO:0007669"/>
    <property type="project" value="InterPro"/>
</dbReference>
<dbReference type="EMBL" id="PVBT01000001">
    <property type="protein sequence ID" value="PRD58312.1"/>
    <property type="molecule type" value="Genomic_DNA"/>
</dbReference>
<dbReference type="OrthoDB" id="8587at2"/>
<dbReference type="AlphaFoldDB" id="A0A2S9JYK4"/>
<dbReference type="InterPro" id="IPR042186">
    <property type="entry name" value="FimD_plug_dom"/>
</dbReference>
<accession>A0A2S9JYK4</accession>
<dbReference type="PANTHER" id="PTHR30451">
    <property type="entry name" value="OUTER MEMBRANE USHER PROTEIN"/>
    <property type="match status" value="1"/>
</dbReference>
<dbReference type="InterPro" id="IPR000015">
    <property type="entry name" value="Fimb_usher"/>
</dbReference>
<reference evidence="1 2" key="1">
    <citation type="submission" date="2018-02" db="EMBL/GenBank/DDBJ databases">
        <title>The draft genome of Phyllobacterium myrsinacearum DSM5892.</title>
        <authorList>
            <person name="Li L."/>
            <person name="Liu L."/>
            <person name="Zhang X."/>
            <person name="Wang T."/>
        </authorList>
    </citation>
    <scope>NUCLEOTIDE SEQUENCE [LARGE SCALE GENOMIC DNA]</scope>
    <source>
        <strain evidence="1 2">DSM 5892</strain>
    </source>
</reference>
<evidence type="ECO:0000313" key="1">
    <source>
        <dbReference type="EMBL" id="PRD58312.1"/>
    </source>
</evidence>
<dbReference type="Proteomes" id="UP000238563">
    <property type="component" value="Unassembled WGS sequence"/>
</dbReference>
<keyword evidence="2" id="KW-1185">Reference proteome</keyword>
<proteinExistence type="predicted"/>
<name>A0A2S9JYK4_9HYPH</name>
<organism evidence="1 2">
    <name type="scientific">Phyllobacterium myrsinacearum</name>
    <dbReference type="NCBI Taxonomy" id="28101"/>
    <lineage>
        <taxon>Bacteria</taxon>
        <taxon>Pseudomonadati</taxon>
        <taxon>Pseudomonadota</taxon>
        <taxon>Alphaproteobacteria</taxon>
        <taxon>Hyphomicrobiales</taxon>
        <taxon>Phyllobacteriaceae</taxon>
        <taxon>Phyllobacterium</taxon>
    </lineage>
</organism>
<dbReference type="Pfam" id="PF00577">
    <property type="entry name" value="Usher"/>
    <property type="match status" value="1"/>
</dbReference>
<sequence length="808" mass="86261">MSTLRSAAASLVVALCIGPCTLTSGRAQEPNAQDVEQTVPQPGISQDLYLEVFINDEPTGLVAAFRQREDGGLSASPQELADVGLKPVSDAKDKDGSIRVDRLPNVQYRIDAENQRLYVTTNDTARAAKVVDLNPKSDEDRPKPQSSYGAVLNYSLFASSNNLFKGSTKPFQGISGGFDARFFSPFGTLTQSFTSSASDTDFQGFKRLNTTYAYSDTERLITYRAGDFISGGLQWTRPVYLGGLQVQRNFHLRSDLVTIPIPVISGSAAVPSTLEVYTQNVRTYSGTVPSGPFQVTNFPVFTGSGQAQVVVRDTLGRETKTTLPFYSSNLLLQKGLLDFSAEVGFPRRDFGTASNDYAGDAMGFATARYGVADWLTLEGHFEGGANLLNGGVGVAFPIGGYGVSSLAVAGSSHDGDTGFLVNGSVELSYHGYTVFARMQQAFGNYDDVASVSADTRQLSVFDPTGVTVFSPRVPRSLAQVTVSAPGPFDRSNLNLSFTQIESANGDRNRIVGASYTQSIFKNSSFYATAFTDLENSDSFGIFAGLTIPFDNNITVSTGVEQTADGVSGVVDVAKSEQLEEGSYGWRLRTREGNNPDRLASASYRGRYARVQGDVEQFAGNTRASLQLDGALAVAAGGVFATNRINDAFAVVDVGAPDVEVLSENRPVGKTNRSGKILVPDLNSYEPNTVAIDPKNLPVDASIGSTRNIIVPADRSGVVVDFHVSKTSATAVVDLVDSSGKPLEAGLRGHLDGSPDEFVIGYDGEAFIDKLQAQNSISVDLLDGRSCKAQFSYRPQPGTQVKIGKVVCS</sequence>
<evidence type="ECO:0000313" key="2">
    <source>
        <dbReference type="Proteomes" id="UP000238563"/>
    </source>
</evidence>
<dbReference type="PANTHER" id="PTHR30451:SF5">
    <property type="entry name" value="SLR0019 PROTEIN"/>
    <property type="match status" value="1"/>
</dbReference>
<dbReference type="GO" id="GO:0015473">
    <property type="term" value="F:fimbrial usher porin activity"/>
    <property type="evidence" value="ECO:0007669"/>
    <property type="project" value="InterPro"/>
</dbReference>